<keyword evidence="1" id="KW-1133">Transmembrane helix</keyword>
<sequence>MKTGNGAGMQSYGDETRPLAALSLPSRIVIGTAASAIAVAALIHLAMMFLHVAPSNTLSKQQSGLISDYVYPEYEQNWKLFAPNPLQQNTDVQVRAQLRTPDGTSRTTDWTDLTARDGQAILHNPLPSHTQQNQLRRGWELLSSTLDAQNRPSGDRGEMFARYLRRIAMLRMSGEWTKNGDRVAEIQFRSRTTAVLPPPWSAEKVSDKPVYRVLPWWQITASDLPEGATNK</sequence>
<organism evidence="2 3">
    <name type="scientific">Streptomyces noursei</name>
    <name type="common">Streptomyces albulus</name>
    <dbReference type="NCBI Taxonomy" id="1971"/>
    <lineage>
        <taxon>Bacteria</taxon>
        <taxon>Bacillati</taxon>
        <taxon>Actinomycetota</taxon>
        <taxon>Actinomycetes</taxon>
        <taxon>Kitasatosporales</taxon>
        <taxon>Streptomycetaceae</taxon>
        <taxon>Streptomyces</taxon>
    </lineage>
</organism>
<feature type="transmembrane region" description="Helical" evidence="1">
    <location>
        <begin position="28"/>
        <end position="50"/>
    </location>
</feature>
<keyword evidence="1" id="KW-0472">Membrane</keyword>
<dbReference type="EMBL" id="BHXC01000006">
    <property type="protein sequence ID" value="GCB92259.1"/>
    <property type="molecule type" value="Genomic_DNA"/>
</dbReference>
<comment type="caution">
    <text evidence="2">The sequence shown here is derived from an EMBL/GenBank/DDBJ whole genome shotgun (WGS) entry which is preliminary data.</text>
</comment>
<reference evidence="2 3" key="1">
    <citation type="journal article" date="2019" name="Microbiol. Resour. Announc.">
        <title>Draft Genome Sequence of the Most Traditional epsilon-Poly-l-Lysine Producer, Streptomyces albulus NBRC14147.</title>
        <authorList>
            <person name="Yamanaka K."/>
            <person name="Hamano Y."/>
        </authorList>
    </citation>
    <scope>NUCLEOTIDE SEQUENCE [LARGE SCALE GENOMIC DNA]</scope>
    <source>
        <strain evidence="2 3">NBRC 14147</strain>
    </source>
</reference>
<dbReference type="Proteomes" id="UP000288351">
    <property type="component" value="Unassembled WGS sequence"/>
</dbReference>
<dbReference type="InterPro" id="IPR043857">
    <property type="entry name" value="DUF5819"/>
</dbReference>
<evidence type="ECO:0000256" key="1">
    <source>
        <dbReference type="SAM" id="Phobius"/>
    </source>
</evidence>
<evidence type="ECO:0000313" key="2">
    <source>
        <dbReference type="EMBL" id="GCB92259.1"/>
    </source>
</evidence>
<gene>
    <name evidence="2" type="ORF">SALB_05019</name>
</gene>
<dbReference type="Pfam" id="PF19136">
    <property type="entry name" value="DUF5819"/>
    <property type="match status" value="1"/>
</dbReference>
<evidence type="ECO:0000313" key="3">
    <source>
        <dbReference type="Proteomes" id="UP000288351"/>
    </source>
</evidence>
<protein>
    <submittedName>
        <fullName evidence="2">Uncharacterized protein</fullName>
    </submittedName>
</protein>
<proteinExistence type="predicted"/>
<dbReference type="AlphaFoldDB" id="A0A401R3W0"/>
<accession>A0A401R3W0</accession>
<keyword evidence="1" id="KW-0812">Transmembrane</keyword>
<name>A0A401R3W0_STRNR</name>